<dbReference type="GO" id="GO:0048367">
    <property type="term" value="P:shoot system development"/>
    <property type="evidence" value="ECO:0007669"/>
    <property type="project" value="InterPro"/>
</dbReference>
<organism evidence="2 3">
    <name type="scientific">Rhododendron williamsianum</name>
    <dbReference type="NCBI Taxonomy" id="262921"/>
    <lineage>
        <taxon>Eukaryota</taxon>
        <taxon>Viridiplantae</taxon>
        <taxon>Streptophyta</taxon>
        <taxon>Embryophyta</taxon>
        <taxon>Tracheophyta</taxon>
        <taxon>Spermatophyta</taxon>
        <taxon>Magnoliopsida</taxon>
        <taxon>eudicotyledons</taxon>
        <taxon>Gunneridae</taxon>
        <taxon>Pentapetalae</taxon>
        <taxon>asterids</taxon>
        <taxon>Ericales</taxon>
        <taxon>Ericaceae</taxon>
        <taxon>Ericoideae</taxon>
        <taxon>Rhodoreae</taxon>
        <taxon>Rhododendron</taxon>
    </lineage>
</organism>
<sequence>MRITPLASSTCTSTDDSVSRSGLHSSDMERSVLVEENHQRSNSTPISKSSGSIIRIDAISIELASAMENNREASKCERFSIRGYAAEMRKKDISVCLPFPFDGNQNKLEEQANMLPPLHVAKFRWWRCQNCLREIGITSVAEETGIVCDQFQSGVISASTCPHIFPNGTAVVLSDLQISPDLGHLAGRKTDGNNSGNKDEIRLSSCCYNKEKKHEIGCAAVVGNGNGARTDVDPMHDLPASNPWSIQESHANGPNEFVSKAHGFMELCAPNYRIHAPADLKIPERMARKSSEIRQMGTLASYDGEQRIASMAPHGMNFSKGQTGKHPSLDLEENDEILAETGHRDQHMDSPSLSTRQRTRKVRLLAELLGSKRNSENDQIRTEGGPSCGIPTMSSGLDTVSSLRDHLAVQGSIRKHFEDPKGKRKMSLDKEGKLPRDLICSNKLTKKARVFKEGSEITNRRIDGNPTQSEKKNKKISLEGSYSPSMPQGGVMRKINPFKIGGVGKYSAASDVGVSQSAHNTSMTKSRIKPYFRSSLSPQEPEGNGILCKKKNKQVGAGKASLVPKRTSLLGESLIMRKCLGIKETEPSAQISIGGKGPDLSLNSLVVAHRNEKGVIAKGGDGSDLLLPPRKDTPRGDTQQRNALMHIGESSASHKSAPDQFFRKGLLCDLNENIAANRMSPLREMQNLGPWVENGSFSRHQHLDFSGTQRTEEVNEQGNDDIPMEIVELLARNQYERYHHETERNFFFSKHTKDKRDTELMGFSRVHGNGMLTSLPEDKCRVTNPVSGMGIVRTSENVGPIKRNPSNCFSETHGNNFNFGQSERNSAFAGFSAFSKYKEKQTGGVQTSDSVQTRNPQNCNWKGSPNESRQGEEAGPNHMAFGFDIPQMHAPQSSSFEYHPQFPKLPREGKRMIGDHDLNFMKPNANDLEKQKRNSHSESIRRETAEYPSVNKHRAFDLNEKVPGSLDLNSNETIPAMQLLSLMDAGVQSTSAFSLDGSPKFFTKPFFPCPNHPKVLEKPLFAYDHHSNRGPGAYDDIPRNPPSPFYGRNIAEKSCECPSAVPAVAAFVSPFQTEGSFKRGAGFTKSEERGKALMHHRGPKSQKSGSTSGVSRTSCQSNPVQNKQKGTIYPSNTNFMDLEANYMTGTVYPMRGISKDGICTLNKNPADFSIPEAGNVYMISGKDLKFGKKGYSKGGSGLNSGDGRKRQRVTKLK</sequence>
<dbReference type="GO" id="GO:0045892">
    <property type="term" value="P:negative regulation of DNA-templated transcription"/>
    <property type="evidence" value="ECO:0007669"/>
    <property type="project" value="InterPro"/>
</dbReference>
<accession>A0A6A4LN06</accession>
<keyword evidence="3" id="KW-1185">Reference proteome</keyword>
<feature type="non-terminal residue" evidence="2">
    <location>
        <position position="1"/>
    </location>
</feature>
<feature type="region of interest" description="Disordered" evidence="1">
    <location>
        <begin position="459"/>
        <end position="490"/>
    </location>
</feature>
<feature type="region of interest" description="Disordered" evidence="1">
    <location>
        <begin position="1091"/>
        <end position="1129"/>
    </location>
</feature>
<name>A0A6A4LN06_9ERIC</name>
<feature type="compositionally biased region" description="Low complexity" evidence="1">
    <location>
        <begin position="8"/>
        <end position="21"/>
    </location>
</feature>
<reference evidence="2 3" key="1">
    <citation type="journal article" date="2019" name="Genome Biol. Evol.">
        <title>The Rhododendron genome and chromosomal organization provide insight into shared whole-genome duplications across the heath family (Ericaceae).</title>
        <authorList>
            <person name="Soza V.L."/>
            <person name="Lindsley D."/>
            <person name="Waalkes A."/>
            <person name="Ramage E."/>
            <person name="Patwardhan R.P."/>
            <person name="Burton J.N."/>
            <person name="Adey A."/>
            <person name="Kumar A."/>
            <person name="Qiu R."/>
            <person name="Shendure J."/>
            <person name="Hall B."/>
        </authorList>
    </citation>
    <scope>NUCLEOTIDE SEQUENCE [LARGE SCALE GENOMIC DNA]</scope>
    <source>
        <strain evidence="2">RSF 1966-606</strain>
    </source>
</reference>
<dbReference type="EMBL" id="QEFC01001186">
    <property type="protein sequence ID" value="KAE9459195.1"/>
    <property type="molecule type" value="Genomic_DNA"/>
</dbReference>
<proteinExistence type="predicted"/>
<dbReference type="InterPro" id="IPR034583">
    <property type="entry name" value="EMF1"/>
</dbReference>
<evidence type="ECO:0008006" key="4">
    <source>
        <dbReference type="Google" id="ProtNLM"/>
    </source>
</evidence>
<evidence type="ECO:0000313" key="2">
    <source>
        <dbReference type="EMBL" id="KAE9459195.1"/>
    </source>
</evidence>
<dbReference type="Proteomes" id="UP000428333">
    <property type="component" value="Linkage Group LG05"/>
</dbReference>
<evidence type="ECO:0000313" key="3">
    <source>
        <dbReference type="Proteomes" id="UP000428333"/>
    </source>
</evidence>
<comment type="caution">
    <text evidence="2">The sequence shown here is derived from an EMBL/GenBank/DDBJ whole genome shotgun (WGS) entry which is preliminary data.</text>
</comment>
<dbReference type="OrthoDB" id="754229at2759"/>
<dbReference type="AlphaFoldDB" id="A0A6A4LN06"/>
<feature type="region of interest" description="Disordered" evidence="1">
    <location>
        <begin position="842"/>
        <end position="876"/>
    </location>
</feature>
<feature type="region of interest" description="Disordered" evidence="1">
    <location>
        <begin position="1190"/>
        <end position="1213"/>
    </location>
</feature>
<gene>
    <name evidence="2" type="ORF">C3L33_08898</name>
</gene>
<dbReference type="PANTHER" id="PTHR35504:SF1">
    <property type="entry name" value="PROTEIN EMBRYONIC FLOWER 1"/>
    <property type="match status" value="1"/>
</dbReference>
<feature type="compositionally biased region" description="Polar residues" evidence="1">
    <location>
        <begin position="843"/>
        <end position="868"/>
    </location>
</feature>
<dbReference type="GO" id="GO:0009910">
    <property type="term" value="P:negative regulation of flower development"/>
    <property type="evidence" value="ECO:0007669"/>
    <property type="project" value="InterPro"/>
</dbReference>
<dbReference type="PANTHER" id="PTHR35504">
    <property type="entry name" value="PROTEIN EMBRYONIC FLOWER 1"/>
    <property type="match status" value="1"/>
</dbReference>
<evidence type="ECO:0000256" key="1">
    <source>
        <dbReference type="SAM" id="MobiDB-lite"/>
    </source>
</evidence>
<protein>
    <recommendedName>
        <fullName evidence="4">Protein EMBRYONIC FLOWER 1</fullName>
    </recommendedName>
</protein>
<feature type="region of interest" description="Disordered" evidence="1">
    <location>
        <begin position="1"/>
        <end position="28"/>
    </location>
</feature>
<feature type="compositionally biased region" description="Polar residues" evidence="1">
    <location>
        <begin position="1101"/>
        <end position="1129"/>
    </location>
</feature>